<dbReference type="InterPro" id="IPR008858">
    <property type="entry name" value="TROVE_dom"/>
</dbReference>
<name>A0A6S7LHI6_PARCT</name>
<organism evidence="4 5">
    <name type="scientific">Paramuricea clavata</name>
    <name type="common">Red gorgonian</name>
    <name type="synonym">Violescent sea-whip</name>
    <dbReference type="NCBI Taxonomy" id="317549"/>
    <lineage>
        <taxon>Eukaryota</taxon>
        <taxon>Metazoa</taxon>
        <taxon>Cnidaria</taxon>
        <taxon>Anthozoa</taxon>
        <taxon>Octocorallia</taxon>
        <taxon>Malacalcyonacea</taxon>
        <taxon>Plexauridae</taxon>
        <taxon>Paramuricea</taxon>
    </lineage>
</organism>
<dbReference type="InterPro" id="IPR040322">
    <property type="entry name" value="TROVE2"/>
</dbReference>
<reference evidence="4" key="1">
    <citation type="submission" date="2020-04" db="EMBL/GenBank/DDBJ databases">
        <authorList>
            <person name="Alioto T."/>
            <person name="Alioto T."/>
            <person name="Gomez Garrido J."/>
        </authorList>
    </citation>
    <scope>NUCLEOTIDE SEQUENCE</scope>
    <source>
        <strain evidence="4">A484AB</strain>
    </source>
</reference>
<keyword evidence="5" id="KW-1185">Reference proteome</keyword>
<dbReference type="GO" id="GO:0003723">
    <property type="term" value="F:RNA binding"/>
    <property type="evidence" value="ECO:0007669"/>
    <property type="project" value="InterPro"/>
</dbReference>
<dbReference type="InterPro" id="IPR037214">
    <property type="entry name" value="TROVE_dom_sf"/>
</dbReference>
<dbReference type="GO" id="GO:0046872">
    <property type="term" value="F:metal ion binding"/>
    <property type="evidence" value="ECO:0007669"/>
    <property type="project" value="UniProtKB-KW"/>
</dbReference>
<dbReference type="EMBL" id="CACRXK020022324">
    <property type="protein sequence ID" value="CAB4036712.1"/>
    <property type="molecule type" value="Genomic_DNA"/>
</dbReference>
<dbReference type="Pfam" id="PF05731">
    <property type="entry name" value="TROVE"/>
    <property type="match status" value="1"/>
</dbReference>
<dbReference type="PROSITE" id="PS50988">
    <property type="entry name" value="TROVE"/>
    <property type="match status" value="1"/>
</dbReference>
<evidence type="ECO:0000313" key="4">
    <source>
        <dbReference type="EMBL" id="CAB4036712.1"/>
    </source>
</evidence>
<accession>A0A6S7LHI6</accession>
<keyword evidence="2" id="KW-0963">Cytoplasm</keyword>
<comment type="caution">
    <text evidence="4">The sequence shown here is derived from an EMBL/GenBank/DDBJ whole genome shotgun (WGS) entry which is preliminary data.</text>
</comment>
<proteinExistence type="predicted"/>
<comment type="subcellular location">
    <subcellularLocation>
        <location evidence="1">Cytoplasm</location>
    </subcellularLocation>
</comment>
<dbReference type="PANTHER" id="PTHR14202">
    <property type="entry name" value="60 KDA RIBONUCLEOPROTEIN SSA/RO"/>
    <property type="match status" value="1"/>
</dbReference>
<evidence type="ECO:0000256" key="1">
    <source>
        <dbReference type="ARBA" id="ARBA00004496"/>
    </source>
</evidence>
<dbReference type="SUPFAM" id="SSF140864">
    <property type="entry name" value="TROVE domain-like"/>
    <property type="match status" value="1"/>
</dbReference>
<keyword evidence="3" id="KW-0479">Metal-binding</keyword>
<sequence>MDVDEPIPEPGESIRPELDGSIPEPDESISEPDESIPEPDESISEPDESIPEPDESIPSELDELIPEFLESPENNNRRPVDDMKRLHRLLILGSKTPTYCIARPRLVREDARAILNLLQEGRGVDVVNEILRLSTHEARTVKQFPTMFALAICARNGDLLTKHRAYEVLPQVCRIPTHLFMFVGCCEEFGTNQDLSSTGWDRAHRNAMKKWYISKASDDPMKLAMDVTKYQKREGWSHRDVARLTHLNPDAANIPDGLFAIMMYIARGWNEVHQFYFPENGIPPNRSTTTNAVLEFLKAVKTVKGLTVDDLPQVVELILRHNLVREHLPTQFLNLIEVWRALARNMPMTAMIRNLGKMTSLDLLTTGSQEAADVCKKLQDRKLLKNARIHPFNVLVALKTYARGRGNSGSLRWNPNEEILKALDDAFYCSFK</sequence>
<protein>
    <submittedName>
        <fullName evidence="4">60 kDa SS-A Ro ribonucleo</fullName>
    </submittedName>
</protein>
<dbReference type="PANTHER" id="PTHR14202:SF0">
    <property type="entry name" value="RNA-BINDING PROTEIN RO60"/>
    <property type="match status" value="1"/>
</dbReference>
<dbReference type="Proteomes" id="UP001152795">
    <property type="component" value="Unassembled WGS sequence"/>
</dbReference>
<dbReference type="GO" id="GO:0005737">
    <property type="term" value="C:cytoplasm"/>
    <property type="evidence" value="ECO:0007669"/>
    <property type="project" value="UniProtKB-SubCell"/>
</dbReference>
<feature type="non-terminal residue" evidence="4">
    <location>
        <position position="432"/>
    </location>
</feature>
<dbReference type="GO" id="GO:1990904">
    <property type="term" value="C:ribonucleoprotein complex"/>
    <property type="evidence" value="ECO:0007669"/>
    <property type="project" value="TreeGrafter"/>
</dbReference>
<gene>
    <name evidence="4" type="ORF">PACLA_8A021559</name>
</gene>
<dbReference type="OrthoDB" id="6098064at2759"/>
<dbReference type="AlphaFoldDB" id="A0A6S7LHI6"/>
<evidence type="ECO:0000313" key="5">
    <source>
        <dbReference type="Proteomes" id="UP001152795"/>
    </source>
</evidence>
<evidence type="ECO:0000256" key="2">
    <source>
        <dbReference type="ARBA" id="ARBA00022490"/>
    </source>
</evidence>
<evidence type="ECO:0000256" key="3">
    <source>
        <dbReference type="ARBA" id="ARBA00022723"/>
    </source>
</evidence>